<proteinExistence type="predicted"/>
<evidence type="ECO:0000313" key="1">
    <source>
        <dbReference type="EMBL" id="SDC45011.1"/>
    </source>
</evidence>
<keyword evidence="2" id="KW-1185">Reference proteome</keyword>
<gene>
    <name evidence="1" type="ORF">SAMN05421872_102316</name>
</gene>
<reference evidence="1 2" key="1">
    <citation type="submission" date="2016-10" db="EMBL/GenBank/DDBJ databases">
        <authorList>
            <person name="de Groot N.N."/>
        </authorList>
    </citation>
    <scope>NUCLEOTIDE SEQUENCE [LARGE SCALE GENOMIC DNA]</scope>
    <source>
        <strain evidence="1 2">CGMCC 4.6858</strain>
    </source>
</reference>
<protein>
    <submittedName>
        <fullName evidence="1">Uncharacterized protein</fullName>
    </submittedName>
</protein>
<dbReference type="AlphaFoldDB" id="A0A1G6LP87"/>
<sequence length="131" mass="14421">MTAPRRISVPRPQLTTGPKQMTVDEATVMHLRQAATRVREQRYWGSGVTALVSELLDAAAAAMTPEPSTSPDSRVLDRERCTWAPADGAWWHTCGRSCPTAEQGPLYNTKVGRVLLWDELVTAYGPVEVQS</sequence>
<dbReference type="STRING" id="1045774.SAMN05421872_102316"/>
<dbReference type="RefSeq" id="WP_090851655.1">
    <property type="nucleotide sequence ID" value="NZ_FMZM01000002.1"/>
</dbReference>
<accession>A0A1G6LP87</accession>
<dbReference type="EMBL" id="FMZM01000002">
    <property type="protein sequence ID" value="SDC45011.1"/>
    <property type="molecule type" value="Genomic_DNA"/>
</dbReference>
<evidence type="ECO:0000313" key="2">
    <source>
        <dbReference type="Proteomes" id="UP000199034"/>
    </source>
</evidence>
<name>A0A1G6LP87_9ACTN</name>
<dbReference type="Proteomes" id="UP000199034">
    <property type="component" value="Unassembled WGS sequence"/>
</dbReference>
<organism evidence="1 2">
    <name type="scientific">Nocardioides lianchengensis</name>
    <dbReference type="NCBI Taxonomy" id="1045774"/>
    <lineage>
        <taxon>Bacteria</taxon>
        <taxon>Bacillati</taxon>
        <taxon>Actinomycetota</taxon>
        <taxon>Actinomycetes</taxon>
        <taxon>Propionibacteriales</taxon>
        <taxon>Nocardioidaceae</taxon>
        <taxon>Nocardioides</taxon>
    </lineage>
</organism>